<dbReference type="OrthoDB" id="2958512at2"/>
<accession>A0A2V3A9F1</accession>
<name>A0A2V3A9F1_9BACI</name>
<dbReference type="Proteomes" id="UP000247150">
    <property type="component" value="Unassembled WGS sequence"/>
</dbReference>
<keyword evidence="1" id="KW-0812">Transmembrane</keyword>
<feature type="transmembrane region" description="Helical" evidence="1">
    <location>
        <begin position="52"/>
        <end position="70"/>
    </location>
</feature>
<proteinExistence type="predicted"/>
<keyword evidence="1" id="KW-0472">Membrane</keyword>
<dbReference type="EMBL" id="QGTW01000001">
    <property type="protein sequence ID" value="PWW31864.1"/>
    <property type="molecule type" value="Genomic_DNA"/>
</dbReference>
<evidence type="ECO:0000256" key="1">
    <source>
        <dbReference type="SAM" id="Phobius"/>
    </source>
</evidence>
<organism evidence="2 3">
    <name type="scientific">Cytobacillus oceanisediminis</name>
    <dbReference type="NCBI Taxonomy" id="665099"/>
    <lineage>
        <taxon>Bacteria</taxon>
        <taxon>Bacillati</taxon>
        <taxon>Bacillota</taxon>
        <taxon>Bacilli</taxon>
        <taxon>Bacillales</taxon>
        <taxon>Bacillaceae</taxon>
        <taxon>Cytobacillus</taxon>
    </lineage>
</organism>
<evidence type="ECO:0000313" key="3">
    <source>
        <dbReference type="Proteomes" id="UP000247150"/>
    </source>
</evidence>
<gene>
    <name evidence="2" type="ORF">DFO73_101122</name>
</gene>
<keyword evidence="1" id="KW-1133">Transmembrane helix</keyword>
<comment type="caution">
    <text evidence="2">The sequence shown here is derived from an EMBL/GenBank/DDBJ whole genome shotgun (WGS) entry which is preliminary data.</text>
</comment>
<evidence type="ECO:0000313" key="2">
    <source>
        <dbReference type="EMBL" id="PWW31864.1"/>
    </source>
</evidence>
<reference evidence="2 3" key="1">
    <citation type="submission" date="2018-05" db="EMBL/GenBank/DDBJ databases">
        <title>Freshwater and sediment microbial communities from various areas in North America, analyzing microbe dynamics in response to fracking.</title>
        <authorList>
            <person name="Lamendella R."/>
        </authorList>
    </citation>
    <scope>NUCLEOTIDE SEQUENCE [LARGE SCALE GENOMIC DNA]</scope>
    <source>
        <strain evidence="2 3">15_TX</strain>
    </source>
</reference>
<dbReference type="RefSeq" id="WP_110062854.1">
    <property type="nucleotide sequence ID" value="NZ_QGTW01000001.1"/>
</dbReference>
<protein>
    <submittedName>
        <fullName evidence="2">Uncharacterized protein</fullName>
    </submittedName>
</protein>
<sequence>MAELKQEVKQTINASWPEEAIFTEEEKQRVRSRIGSYAIQSKKMKKDYVPKALTAAAVAGFVILMGGIAGNQTGFFNQQNGEQIVSEGKPFYPGMASGDMLNGWELKKIDSNSNGNSIAVFAGKAEVAGTLEFQKENVFLLPDQASLEQLPIMEGKNPRISFSEKDQQMLKKVFGIASAVKVEEVSLIINEYRAHSTLDDQAKVLEAVIPKEPERTSTPFHLFLKDGKDLVLTEPLNHVYKEFSMRKEDEILRGLSPAEVFQLYLFAEEVEDYFTQYALFNHDPDVEKTFKTVNDYLQAINESPSLAEEQTLLYKVKNGPLEEVIIDDSSAYISILKEEGLGFGLSKNSDGIWKVNWMPTQ</sequence>
<dbReference type="AlphaFoldDB" id="A0A2V3A9F1"/>